<organism evidence="2 3">
    <name type="scientific">Nocardia sputorum</name>
    <dbReference type="NCBI Taxonomy" id="2984338"/>
    <lineage>
        <taxon>Bacteria</taxon>
        <taxon>Bacillati</taxon>
        <taxon>Actinomycetota</taxon>
        <taxon>Actinomycetes</taxon>
        <taxon>Mycobacteriales</taxon>
        <taxon>Nocardiaceae</taxon>
        <taxon>Nocardia</taxon>
    </lineage>
</organism>
<name>A0ABN6U2Z2_9NOCA</name>
<evidence type="ECO:0000313" key="2">
    <source>
        <dbReference type="EMBL" id="BDT98999.1"/>
    </source>
</evidence>
<evidence type="ECO:0000259" key="1">
    <source>
        <dbReference type="Pfam" id="PF00487"/>
    </source>
</evidence>
<dbReference type="Proteomes" id="UP001317870">
    <property type="component" value="Chromosome"/>
</dbReference>
<proteinExistence type="predicted"/>
<dbReference type="CDD" id="cd03506">
    <property type="entry name" value="Delta6-FADS-like"/>
    <property type="match status" value="1"/>
</dbReference>
<keyword evidence="3" id="KW-1185">Reference proteome</keyword>
<dbReference type="PANTHER" id="PTHR19353">
    <property type="entry name" value="FATTY ACID DESATURASE 2"/>
    <property type="match status" value="1"/>
</dbReference>
<dbReference type="RefSeq" id="WP_281879088.1">
    <property type="nucleotide sequence ID" value="NZ_AP026978.1"/>
</dbReference>
<accession>A0ABN6U2Z2</accession>
<dbReference type="Pfam" id="PF00487">
    <property type="entry name" value="FA_desaturase"/>
    <property type="match status" value="1"/>
</dbReference>
<dbReference type="EMBL" id="AP026978">
    <property type="protein sequence ID" value="BDT98999.1"/>
    <property type="molecule type" value="Genomic_DNA"/>
</dbReference>
<dbReference type="InterPro" id="IPR005804">
    <property type="entry name" value="FA_desaturase_dom"/>
</dbReference>
<reference evidence="2 3" key="1">
    <citation type="submission" date="2022-11" db="EMBL/GenBank/DDBJ databases">
        <title>Genome Sequencing of Nocardia sp. ON39_IFM12276 and assembly.</title>
        <authorList>
            <person name="Shimojima M."/>
            <person name="Toyokawa M."/>
            <person name="Uesaka K."/>
        </authorList>
    </citation>
    <scope>NUCLEOTIDE SEQUENCE [LARGE SCALE GENOMIC DNA]</scope>
    <source>
        <strain evidence="2 3">IFM 12276</strain>
    </source>
</reference>
<sequence>MAITQVAVYAHLSDTDVEALGRELDAIRRDILDRRGARDAAYIRRTIAFQRILDVTARLVIACTRTKRGWLLGTTALAAAKSIENMEIGHNVCHGQWDWMNDPEIHSSTWEWDMTGLSSQWRYSHNYRHHVYTNVLGMDDDIGFGVMRMTRDQRWGPWLLLQPLQNLFLAATFEWGIALHDLYSERDRAATPAEKTAQTRALIGKIARQIGKDYVLFPALSGRHWRRTLAANFAANTLRNLWAYVVIFCGHFPDGAEKFTPAAVQHETKAEWYLRQMLGTANFQAGPVLAFLSGNLCHQIEHHLFPDLPSNRYAEIARRVRALCDKYDLPYTTGPLIRQYLLTLRTIHKLALPDSFLTATSDDAPETASERKFGAHPAIGVGAFPRRGLRTALNLARRFPSSRGSNL</sequence>
<protein>
    <submittedName>
        <fullName evidence="2">Fatty acid desaturase</fullName>
    </submittedName>
</protein>
<dbReference type="InterPro" id="IPR012171">
    <property type="entry name" value="Fatty_acid_desaturase"/>
</dbReference>
<feature type="domain" description="Fatty acid desaturase" evidence="1">
    <location>
        <begin position="70"/>
        <end position="333"/>
    </location>
</feature>
<dbReference type="PANTHER" id="PTHR19353:SF19">
    <property type="entry name" value="DELTA(5) FATTY ACID DESATURASE C-RELATED"/>
    <property type="match status" value="1"/>
</dbReference>
<evidence type="ECO:0000313" key="3">
    <source>
        <dbReference type="Proteomes" id="UP001317870"/>
    </source>
</evidence>
<gene>
    <name evidence="2" type="ORF">IFM12276_20280</name>
</gene>